<dbReference type="EMBL" id="NMUH01002936">
    <property type="protein sequence ID" value="MQM02892.1"/>
    <property type="molecule type" value="Genomic_DNA"/>
</dbReference>
<organism evidence="1 2">
    <name type="scientific">Colocasia esculenta</name>
    <name type="common">Wild taro</name>
    <name type="synonym">Arum esculentum</name>
    <dbReference type="NCBI Taxonomy" id="4460"/>
    <lineage>
        <taxon>Eukaryota</taxon>
        <taxon>Viridiplantae</taxon>
        <taxon>Streptophyta</taxon>
        <taxon>Embryophyta</taxon>
        <taxon>Tracheophyta</taxon>
        <taxon>Spermatophyta</taxon>
        <taxon>Magnoliopsida</taxon>
        <taxon>Liliopsida</taxon>
        <taxon>Araceae</taxon>
        <taxon>Aroideae</taxon>
        <taxon>Colocasieae</taxon>
        <taxon>Colocasia</taxon>
    </lineage>
</organism>
<sequence length="217" mass="25361">TLLHSTVPDRDIARREADQLHAELARIRTSQAGASSSRAATEGSQSDLADQLAGALRRAEEVEGDEILEVDKYHWLWRAMVGAVLRLGRMSRGVRRGVSSRPQHPRVPQYFLHHHLWIMACSCKAWFRQCRPRRRRRWYCRLTCRHRLRLQLPFLRIMAMVVRPSWRGLRGWIHHLLRGESAPLGRELDEGSGEDLTGYKERADVWWALLGYDWHDD</sequence>
<protein>
    <submittedName>
        <fullName evidence="1">Uncharacterized protein</fullName>
    </submittedName>
</protein>
<proteinExistence type="predicted"/>
<name>A0A843VZI5_COLES</name>
<feature type="non-terminal residue" evidence="1">
    <location>
        <position position="217"/>
    </location>
</feature>
<dbReference type="AlphaFoldDB" id="A0A843VZI5"/>
<reference evidence="1" key="1">
    <citation type="submission" date="2017-07" db="EMBL/GenBank/DDBJ databases">
        <title>Taro Niue Genome Assembly and Annotation.</title>
        <authorList>
            <person name="Atibalentja N."/>
            <person name="Keating K."/>
            <person name="Fields C.J."/>
        </authorList>
    </citation>
    <scope>NUCLEOTIDE SEQUENCE</scope>
    <source>
        <strain evidence="1">Niue_2</strain>
        <tissue evidence="1">Leaf</tissue>
    </source>
</reference>
<comment type="caution">
    <text evidence="1">The sequence shown here is derived from an EMBL/GenBank/DDBJ whole genome shotgun (WGS) entry which is preliminary data.</text>
</comment>
<keyword evidence="2" id="KW-1185">Reference proteome</keyword>
<evidence type="ECO:0000313" key="2">
    <source>
        <dbReference type="Proteomes" id="UP000652761"/>
    </source>
</evidence>
<dbReference type="Proteomes" id="UP000652761">
    <property type="component" value="Unassembled WGS sequence"/>
</dbReference>
<gene>
    <name evidence="1" type="ORF">Taro_035663</name>
</gene>
<accession>A0A843VZI5</accession>
<evidence type="ECO:0000313" key="1">
    <source>
        <dbReference type="EMBL" id="MQM02892.1"/>
    </source>
</evidence>